<evidence type="ECO:0000313" key="1">
    <source>
        <dbReference type="EMBL" id="CAB3381099.1"/>
    </source>
</evidence>
<sequence length="114" mass="12551">MVDSPITGVITCTKGITTTDNNKNINCAEVRIARIVISTSNKEFGQLLNSNPMNFHGDGILKKIPRNFGELNARKHALISHLDAQKAAVLYKIGRDGHALRPTLIILLKRFSVT</sequence>
<dbReference type="EMBL" id="CADEPI010000224">
    <property type="protein sequence ID" value="CAB3381099.1"/>
    <property type="molecule type" value="Genomic_DNA"/>
</dbReference>
<proteinExistence type="predicted"/>
<keyword evidence="2" id="KW-1185">Reference proteome</keyword>
<dbReference type="AlphaFoldDB" id="A0A8S1DJ98"/>
<accession>A0A8S1DJ98</accession>
<name>A0A8S1DJ98_9INSE</name>
<gene>
    <name evidence="1" type="ORF">CLODIP_2_CD11919</name>
</gene>
<organism evidence="1 2">
    <name type="scientific">Cloeon dipterum</name>
    <dbReference type="NCBI Taxonomy" id="197152"/>
    <lineage>
        <taxon>Eukaryota</taxon>
        <taxon>Metazoa</taxon>
        <taxon>Ecdysozoa</taxon>
        <taxon>Arthropoda</taxon>
        <taxon>Hexapoda</taxon>
        <taxon>Insecta</taxon>
        <taxon>Pterygota</taxon>
        <taxon>Palaeoptera</taxon>
        <taxon>Ephemeroptera</taxon>
        <taxon>Pisciforma</taxon>
        <taxon>Baetidae</taxon>
        <taxon>Cloeon</taxon>
    </lineage>
</organism>
<dbReference type="Proteomes" id="UP000494165">
    <property type="component" value="Unassembled WGS sequence"/>
</dbReference>
<comment type="caution">
    <text evidence="1">The sequence shown here is derived from an EMBL/GenBank/DDBJ whole genome shotgun (WGS) entry which is preliminary data.</text>
</comment>
<evidence type="ECO:0000313" key="2">
    <source>
        <dbReference type="Proteomes" id="UP000494165"/>
    </source>
</evidence>
<reference evidence="1 2" key="1">
    <citation type="submission" date="2020-04" db="EMBL/GenBank/DDBJ databases">
        <authorList>
            <person name="Alioto T."/>
            <person name="Alioto T."/>
            <person name="Gomez Garrido J."/>
        </authorList>
    </citation>
    <scope>NUCLEOTIDE SEQUENCE [LARGE SCALE GENOMIC DNA]</scope>
</reference>
<protein>
    <submittedName>
        <fullName evidence="1">Uncharacterized protein</fullName>
    </submittedName>
</protein>